<evidence type="ECO:0000313" key="3">
    <source>
        <dbReference type="Proteomes" id="UP001420932"/>
    </source>
</evidence>
<accession>A0AAP0NQG7</accession>
<proteinExistence type="predicted"/>
<feature type="region of interest" description="Disordered" evidence="1">
    <location>
        <begin position="1"/>
        <end position="66"/>
    </location>
</feature>
<keyword evidence="3" id="KW-1185">Reference proteome</keyword>
<feature type="compositionally biased region" description="Pro residues" evidence="1">
    <location>
        <begin position="38"/>
        <end position="58"/>
    </location>
</feature>
<dbReference type="Proteomes" id="UP001420932">
    <property type="component" value="Unassembled WGS sequence"/>
</dbReference>
<feature type="compositionally biased region" description="Polar residues" evidence="1">
    <location>
        <begin position="1"/>
        <end position="18"/>
    </location>
</feature>
<gene>
    <name evidence="2" type="ORF">Syun_021181</name>
</gene>
<dbReference type="AlphaFoldDB" id="A0AAP0NQG7"/>
<dbReference type="EMBL" id="JBBNAF010000009">
    <property type="protein sequence ID" value="KAK9114384.1"/>
    <property type="molecule type" value="Genomic_DNA"/>
</dbReference>
<reference evidence="2 3" key="1">
    <citation type="submission" date="2024-01" db="EMBL/GenBank/DDBJ databases">
        <title>Genome assemblies of Stephania.</title>
        <authorList>
            <person name="Yang L."/>
        </authorList>
    </citation>
    <scope>NUCLEOTIDE SEQUENCE [LARGE SCALE GENOMIC DNA]</scope>
    <source>
        <strain evidence="2">YNDBR</strain>
        <tissue evidence="2">Leaf</tissue>
    </source>
</reference>
<sequence>MSVLQQHSKSIHQSTSSDDTLKQMMTEVLKRLTNLERQPPPPPPPSLLPSLPFPPQFSPHPASSST</sequence>
<name>A0AAP0NQG7_9MAGN</name>
<comment type="caution">
    <text evidence="2">The sequence shown here is derived from an EMBL/GenBank/DDBJ whole genome shotgun (WGS) entry which is preliminary data.</text>
</comment>
<organism evidence="2 3">
    <name type="scientific">Stephania yunnanensis</name>
    <dbReference type="NCBI Taxonomy" id="152371"/>
    <lineage>
        <taxon>Eukaryota</taxon>
        <taxon>Viridiplantae</taxon>
        <taxon>Streptophyta</taxon>
        <taxon>Embryophyta</taxon>
        <taxon>Tracheophyta</taxon>
        <taxon>Spermatophyta</taxon>
        <taxon>Magnoliopsida</taxon>
        <taxon>Ranunculales</taxon>
        <taxon>Menispermaceae</taxon>
        <taxon>Menispermoideae</taxon>
        <taxon>Cissampelideae</taxon>
        <taxon>Stephania</taxon>
    </lineage>
</organism>
<evidence type="ECO:0000313" key="2">
    <source>
        <dbReference type="EMBL" id="KAK9114384.1"/>
    </source>
</evidence>
<evidence type="ECO:0000256" key="1">
    <source>
        <dbReference type="SAM" id="MobiDB-lite"/>
    </source>
</evidence>
<protein>
    <submittedName>
        <fullName evidence="2">Uncharacterized protein</fullName>
    </submittedName>
</protein>